<keyword evidence="1" id="KW-0805">Transcription regulation</keyword>
<comment type="caution">
    <text evidence="6">The sequence shown here is derived from an EMBL/GenBank/DDBJ whole genome shotgun (WGS) entry which is preliminary data.</text>
</comment>
<dbReference type="InterPro" id="IPR050109">
    <property type="entry name" value="HTH-type_TetR-like_transc_reg"/>
</dbReference>
<evidence type="ECO:0000256" key="2">
    <source>
        <dbReference type="ARBA" id="ARBA00023125"/>
    </source>
</evidence>
<dbReference type="PANTHER" id="PTHR30055:SF238">
    <property type="entry name" value="MYCOFACTOCIN BIOSYNTHESIS TRANSCRIPTIONAL REGULATOR MFTR-RELATED"/>
    <property type="match status" value="1"/>
</dbReference>
<dbReference type="PRINTS" id="PR00455">
    <property type="entry name" value="HTHTETR"/>
</dbReference>
<dbReference type="Pfam" id="PF00440">
    <property type="entry name" value="TetR_N"/>
    <property type="match status" value="1"/>
</dbReference>
<dbReference type="GO" id="GO:0003700">
    <property type="term" value="F:DNA-binding transcription factor activity"/>
    <property type="evidence" value="ECO:0007669"/>
    <property type="project" value="TreeGrafter"/>
</dbReference>
<dbReference type="Pfam" id="PF17754">
    <property type="entry name" value="TetR_C_14"/>
    <property type="match status" value="1"/>
</dbReference>
<reference evidence="6 7" key="1">
    <citation type="journal article" date="2017" name="Int. J. Syst. Evol. Microbiol.">
        <title>Mycobacterium talmoniae sp. nov., a slowly growing mycobacterium isolated from human respiratory samples.</title>
        <authorList>
            <person name="Davidson R.M."/>
            <person name="DeGroote M.A."/>
            <person name="Marola J.L."/>
            <person name="Buss S."/>
            <person name="Jones V."/>
            <person name="McNeil M.R."/>
            <person name="Freifeld A.G."/>
            <person name="Elaine Epperson L."/>
            <person name="Hasan N.A."/>
            <person name="Jackson M."/>
            <person name="Iwen P.C."/>
            <person name="Salfinger M."/>
            <person name="Strong M."/>
        </authorList>
    </citation>
    <scope>NUCLEOTIDE SEQUENCE [LARGE SCALE GENOMIC DNA]</scope>
    <source>
        <strain evidence="6 7">ATCC BAA-2683</strain>
    </source>
</reference>
<dbReference type="GO" id="GO:0000976">
    <property type="term" value="F:transcription cis-regulatory region binding"/>
    <property type="evidence" value="ECO:0007669"/>
    <property type="project" value="TreeGrafter"/>
</dbReference>
<sequence>MSEIGLRERKKFATKEALSRAALELTIDRGLDATTAEAIAEAAGVSTRTFHNYFSNKEDAVLFMLDKSVQDLVEAFGQRSPEEPVLDSLESILIGFVESADGLEWMIAVTRLMADHPALIARHVALSDSKTDAMLAEIGRRSGTDPDVDLYPRLVYHATGAIARAVLELHINGGNEGAPPRAILADAVRDATPNFAADCRNQHR</sequence>
<accession>A0A2S8BGX6</accession>
<evidence type="ECO:0000259" key="5">
    <source>
        <dbReference type="PROSITE" id="PS50977"/>
    </source>
</evidence>
<dbReference type="PROSITE" id="PS50977">
    <property type="entry name" value="HTH_TETR_2"/>
    <property type="match status" value="1"/>
</dbReference>
<organism evidence="6 7">
    <name type="scientific">Mycobacterium talmoniae</name>
    <dbReference type="NCBI Taxonomy" id="1858794"/>
    <lineage>
        <taxon>Bacteria</taxon>
        <taxon>Bacillati</taxon>
        <taxon>Actinomycetota</taxon>
        <taxon>Actinomycetes</taxon>
        <taxon>Mycobacteriales</taxon>
        <taxon>Mycobacteriaceae</taxon>
        <taxon>Mycobacterium</taxon>
    </lineage>
</organism>
<keyword evidence="2 4" id="KW-0238">DNA-binding</keyword>
<name>A0A2S8BGX6_9MYCO</name>
<dbReference type="InterPro" id="IPR023772">
    <property type="entry name" value="DNA-bd_HTH_TetR-type_CS"/>
</dbReference>
<dbReference type="EMBL" id="PPEA01000573">
    <property type="protein sequence ID" value="PQM45922.1"/>
    <property type="molecule type" value="Genomic_DNA"/>
</dbReference>
<dbReference type="Gene3D" id="1.10.10.60">
    <property type="entry name" value="Homeodomain-like"/>
    <property type="match status" value="1"/>
</dbReference>
<feature type="DNA-binding region" description="H-T-H motif" evidence="4">
    <location>
        <begin position="35"/>
        <end position="54"/>
    </location>
</feature>
<dbReference type="PROSITE" id="PS01081">
    <property type="entry name" value="HTH_TETR_1"/>
    <property type="match status" value="1"/>
</dbReference>
<dbReference type="SUPFAM" id="SSF46689">
    <property type="entry name" value="Homeodomain-like"/>
    <property type="match status" value="1"/>
</dbReference>
<gene>
    <name evidence="6" type="primary">betI_10</name>
    <name evidence="6" type="ORF">C1Y40_03913</name>
</gene>
<dbReference type="Proteomes" id="UP000238296">
    <property type="component" value="Unassembled WGS sequence"/>
</dbReference>
<evidence type="ECO:0000313" key="6">
    <source>
        <dbReference type="EMBL" id="PQM45922.1"/>
    </source>
</evidence>
<keyword evidence="3" id="KW-0804">Transcription</keyword>
<dbReference type="PANTHER" id="PTHR30055">
    <property type="entry name" value="HTH-TYPE TRANSCRIPTIONAL REGULATOR RUTR"/>
    <property type="match status" value="1"/>
</dbReference>
<protein>
    <submittedName>
        <fullName evidence="6">HTH-type transcriptional regulator BetI</fullName>
    </submittedName>
</protein>
<dbReference type="InterPro" id="IPR009057">
    <property type="entry name" value="Homeodomain-like_sf"/>
</dbReference>
<dbReference type="AlphaFoldDB" id="A0A2S8BGX6"/>
<evidence type="ECO:0000256" key="1">
    <source>
        <dbReference type="ARBA" id="ARBA00023015"/>
    </source>
</evidence>
<dbReference type="Gene3D" id="1.10.357.10">
    <property type="entry name" value="Tetracycline Repressor, domain 2"/>
    <property type="match status" value="1"/>
</dbReference>
<evidence type="ECO:0000256" key="3">
    <source>
        <dbReference type="ARBA" id="ARBA00023163"/>
    </source>
</evidence>
<evidence type="ECO:0000256" key="4">
    <source>
        <dbReference type="PROSITE-ProRule" id="PRU00335"/>
    </source>
</evidence>
<proteinExistence type="predicted"/>
<feature type="domain" description="HTH tetR-type" evidence="5">
    <location>
        <begin position="12"/>
        <end position="72"/>
    </location>
</feature>
<dbReference type="InterPro" id="IPR001647">
    <property type="entry name" value="HTH_TetR"/>
</dbReference>
<evidence type="ECO:0000313" key="7">
    <source>
        <dbReference type="Proteomes" id="UP000238296"/>
    </source>
</evidence>
<dbReference type="InterPro" id="IPR041347">
    <property type="entry name" value="MftR_C"/>
</dbReference>